<reference evidence="9" key="1">
    <citation type="submission" date="2020-02" db="EMBL/GenBank/DDBJ databases">
        <authorList>
            <person name="Meier V. D."/>
        </authorList>
    </citation>
    <scope>NUCLEOTIDE SEQUENCE</scope>
    <source>
        <strain evidence="9">AVDCRST_MAG77</strain>
    </source>
</reference>
<proteinExistence type="inferred from homology"/>
<dbReference type="SUPFAM" id="SSF53067">
    <property type="entry name" value="Actin-like ATPase domain"/>
    <property type="match status" value="1"/>
</dbReference>
<dbReference type="AlphaFoldDB" id="A0A6J4KB23"/>
<feature type="domain" description="Gcp-like" evidence="8">
    <location>
        <begin position="25"/>
        <end position="350"/>
    </location>
</feature>
<dbReference type="InterPro" id="IPR043129">
    <property type="entry name" value="ATPase_NBD"/>
</dbReference>
<feature type="binding site" evidence="7">
    <location>
        <position position="112"/>
    </location>
    <ligand>
        <name>Fe cation</name>
        <dbReference type="ChEBI" id="CHEBI:24875"/>
    </ligand>
</feature>
<dbReference type="InterPro" id="IPR017861">
    <property type="entry name" value="KAE1/TsaD"/>
</dbReference>
<keyword evidence="4 7" id="KW-0408">Iron</keyword>
<gene>
    <name evidence="7" type="primary">tsaD</name>
    <name evidence="9" type="ORF">AVDCRST_MAG77-5997</name>
</gene>
<feature type="binding site" evidence="7">
    <location>
        <begin position="151"/>
        <end position="155"/>
    </location>
    <ligand>
        <name>substrate</name>
    </ligand>
</feature>
<evidence type="ECO:0000256" key="1">
    <source>
        <dbReference type="ARBA" id="ARBA00022679"/>
    </source>
</evidence>
<comment type="subcellular location">
    <subcellularLocation>
        <location evidence="7">Cytoplasm</location>
    </subcellularLocation>
</comment>
<dbReference type="GO" id="GO:0061711">
    <property type="term" value="F:tRNA N(6)-L-threonylcarbamoyladenine synthase activity"/>
    <property type="evidence" value="ECO:0007669"/>
    <property type="project" value="UniProtKB-EC"/>
</dbReference>
<evidence type="ECO:0000256" key="7">
    <source>
        <dbReference type="HAMAP-Rule" id="MF_01445"/>
    </source>
</evidence>
<dbReference type="EC" id="2.3.1.234" evidence="7"/>
<dbReference type="NCBIfam" id="TIGR00329">
    <property type="entry name" value="gcp_kae1"/>
    <property type="match status" value="1"/>
</dbReference>
<evidence type="ECO:0000313" key="9">
    <source>
        <dbReference type="EMBL" id="CAA9300876.1"/>
    </source>
</evidence>
<evidence type="ECO:0000256" key="4">
    <source>
        <dbReference type="ARBA" id="ARBA00023004"/>
    </source>
</evidence>
<comment type="function">
    <text evidence="7">Required for the formation of a threonylcarbamoyl group on adenosine at position 37 (t(6)A37) in tRNAs that read codons beginning with adenine. Is involved in the transfer of the threonylcarbamoyl moiety of threonylcarbamoyl-AMP (TC-AMP) to the N6 group of A37, together with TsaE and TsaB. TsaD likely plays a direct catalytic role in this reaction.</text>
</comment>
<dbReference type="EMBL" id="CADCTC010000293">
    <property type="protein sequence ID" value="CAA9300876.1"/>
    <property type="molecule type" value="Genomic_DNA"/>
</dbReference>
<keyword evidence="1 7" id="KW-0808">Transferase</keyword>
<feature type="binding site" evidence="7">
    <location>
        <position position="184"/>
    </location>
    <ligand>
        <name>substrate</name>
    </ligand>
</feature>
<dbReference type="InterPro" id="IPR022450">
    <property type="entry name" value="TsaD"/>
</dbReference>
<comment type="caution">
    <text evidence="7">Lacks conserved residue(s) required for the propagation of feature annotation.</text>
</comment>
<feature type="binding site" evidence="7">
    <location>
        <position position="197"/>
    </location>
    <ligand>
        <name>substrate</name>
    </ligand>
</feature>
<keyword evidence="7" id="KW-0963">Cytoplasm</keyword>
<dbReference type="InterPro" id="IPR000905">
    <property type="entry name" value="Gcp-like_dom"/>
</dbReference>
<dbReference type="CDD" id="cd24133">
    <property type="entry name" value="ASKHA_NBD_TsaD_bac"/>
    <property type="match status" value="1"/>
</dbReference>
<feature type="binding site" evidence="7">
    <location>
        <position position="344"/>
    </location>
    <ligand>
        <name>Fe cation</name>
        <dbReference type="ChEBI" id="CHEBI:24875"/>
    </ligand>
</feature>
<comment type="catalytic activity">
    <reaction evidence="6 7">
        <text>L-threonylcarbamoyladenylate + adenosine(37) in tRNA = N(6)-L-threonylcarbamoyladenosine(37) in tRNA + AMP + H(+)</text>
        <dbReference type="Rhea" id="RHEA:37059"/>
        <dbReference type="Rhea" id="RHEA-COMP:10162"/>
        <dbReference type="Rhea" id="RHEA-COMP:10163"/>
        <dbReference type="ChEBI" id="CHEBI:15378"/>
        <dbReference type="ChEBI" id="CHEBI:73682"/>
        <dbReference type="ChEBI" id="CHEBI:74411"/>
        <dbReference type="ChEBI" id="CHEBI:74418"/>
        <dbReference type="ChEBI" id="CHEBI:456215"/>
        <dbReference type="EC" id="2.3.1.234"/>
    </reaction>
</comment>
<keyword evidence="2 7" id="KW-0819">tRNA processing</keyword>
<accession>A0A6J4KB23</accession>
<dbReference type="GO" id="GO:0005737">
    <property type="term" value="C:cytoplasm"/>
    <property type="evidence" value="ECO:0007669"/>
    <property type="project" value="UniProtKB-SubCell"/>
</dbReference>
<dbReference type="PANTHER" id="PTHR11735">
    <property type="entry name" value="TRNA N6-ADENOSINE THREONYLCARBAMOYLTRANSFERASE"/>
    <property type="match status" value="1"/>
</dbReference>
<comment type="cofactor">
    <cofactor evidence="7">
        <name>Fe(2+)</name>
        <dbReference type="ChEBI" id="CHEBI:29033"/>
    </cofactor>
    <text evidence="7">Binds 1 Fe(2+) ion per subunit.</text>
</comment>
<dbReference type="FunFam" id="3.30.420.40:FF:000012">
    <property type="entry name" value="tRNA N6-adenosine threonylcarbamoyltransferase"/>
    <property type="match status" value="1"/>
</dbReference>
<dbReference type="PANTHER" id="PTHR11735:SF6">
    <property type="entry name" value="TRNA N6-ADENOSINE THREONYLCARBAMOYLTRANSFERASE, MITOCHONDRIAL"/>
    <property type="match status" value="1"/>
</dbReference>
<comment type="similarity">
    <text evidence="7">Belongs to the KAE1 / TsaD family.</text>
</comment>
<dbReference type="HAMAP" id="MF_01445">
    <property type="entry name" value="TsaD"/>
    <property type="match status" value="1"/>
</dbReference>
<evidence type="ECO:0000256" key="2">
    <source>
        <dbReference type="ARBA" id="ARBA00022694"/>
    </source>
</evidence>
<feature type="binding site" evidence="7">
    <location>
        <position position="116"/>
    </location>
    <ligand>
        <name>Fe cation</name>
        <dbReference type="ChEBI" id="CHEBI:24875"/>
    </ligand>
</feature>
<evidence type="ECO:0000259" key="8">
    <source>
        <dbReference type="Pfam" id="PF00814"/>
    </source>
</evidence>
<feature type="binding site" evidence="7">
    <location>
        <position position="319"/>
    </location>
    <ligand>
        <name>substrate</name>
    </ligand>
</feature>
<protein>
    <recommendedName>
        <fullName evidence="7">tRNA N6-adenosine threonylcarbamoyltransferase</fullName>
        <ecNumber evidence="7">2.3.1.234</ecNumber>
    </recommendedName>
    <alternativeName>
        <fullName evidence="7">N6-L-threonylcarbamoyladenine synthase</fullName>
        <shortName evidence="7">t(6)A synthase</shortName>
    </alternativeName>
    <alternativeName>
        <fullName evidence="7">t(6)A37 threonylcarbamoyladenosine biosynthesis protein TsaD</fullName>
    </alternativeName>
    <alternativeName>
        <fullName evidence="7">tRNA threonylcarbamoyladenosine biosynthesis protein TsaD</fullName>
    </alternativeName>
</protein>
<dbReference type="GO" id="GO:0005506">
    <property type="term" value="F:iron ion binding"/>
    <property type="evidence" value="ECO:0007669"/>
    <property type="project" value="UniProtKB-UniRule"/>
</dbReference>
<dbReference type="NCBIfam" id="TIGR03723">
    <property type="entry name" value="T6A_TsaD_YgjD"/>
    <property type="match status" value="1"/>
</dbReference>
<dbReference type="Gene3D" id="3.30.420.40">
    <property type="match status" value="2"/>
</dbReference>
<name>A0A6J4KB23_9CHLR</name>
<evidence type="ECO:0000256" key="3">
    <source>
        <dbReference type="ARBA" id="ARBA00022723"/>
    </source>
</evidence>
<evidence type="ECO:0000256" key="5">
    <source>
        <dbReference type="ARBA" id="ARBA00023315"/>
    </source>
</evidence>
<evidence type="ECO:0000256" key="6">
    <source>
        <dbReference type="ARBA" id="ARBA00048117"/>
    </source>
</evidence>
<dbReference type="Pfam" id="PF00814">
    <property type="entry name" value="TsaD"/>
    <property type="match status" value="1"/>
</dbReference>
<keyword evidence="5 7" id="KW-0012">Acyltransferase</keyword>
<sequence length="376" mass="39875">MTLVLGIETSCDETAAAVVEDGRLIRSNVVFTQEELHRRFGGVVPELASREHVLGILPAVERALQTADARWEDVDAVAVSYGPGLAGSLVVGVNAAKAMALARGVPLVGINHLEGHVYANWLVKPDHWRPLTPGGERRTPAAPMFPLLCLIVSGGHSELVLMKHHGTYEHLGRTRDDAAGEAFDKVARILGLGYPGGPAVQRAVERLRDPKGNIPIPSHLELTRPWLRGTHDFSFSGLKTAMLRLVEGGGTSPVGNPSPLSRVVAAPGSPATTDPSRETCQLAAAFQEAAVDVLAGKTVQAAEQLRVKQILLAGGVAANKRLREVVLARSKAPVLIPDVDLCTDNAAMVAAAGYFRLQSGHVSGLDLDVKPNLRLA</sequence>
<organism evidence="9">
    <name type="scientific">uncultured Chloroflexota bacterium</name>
    <dbReference type="NCBI Taxonomy" id="166587"/>
    <lineage>
        <taxon>Bacteria</taxon>
        <taxon>Bacillati</taxon>
        <taxon>Chloroflexota</taxon>
        <taxon>environmental samples</taxon>
    </lineage>
</organism>
<dbReference type="GO" id="GO:0002949">
    <property type="term" value="P:tRNA threonylcarbamoyladenosine modification"/>
    <property type="evidence" value="ECO:0007669"/>
    <property type="project" value="UniProtKB-UniRule"/>
</dbReference>
<dbReference type="PRINTS" id="PR00789">
    <property type="entry name" value="OSIALOPTASE"/>
</dbReference>
<keyword evidence="3 7" id="KW-0479">Metal-binding</keyword>